<keyword evidence="4" id="KW-1185">Reference proteome</keyword>
<dbReference type="PANTHER" id="PTHR33745">
    <property type="entry name" value="RSBT ANTAGONIST PROTEIN RSBS-RELATED"/>
    <property type="match status" value="1"/>
</dbReference>
<dbReference type="Proteomes" id="UP001589738">
    <property type="component" value="Unassembled WGS sequence"/>
</dbReference>
<dbReference type="InterPro" id="IPR002645">
    <property type="entry name" value="STAS_dom"/>
</dbReference>
<feature type="domain" description="STAS" evidence="2">
    <location>
        <begin position="165"/>
        <end position="276"/>
    </location>
</feature>
<dbReference type="Pfam" id="PF01740">
    <property type="entry name" value="STAS"/>
    <property type="match status" value="1"/>
</dbReference>
<name>A0ABV6KYQ7_9BACI</name>
<evidence type="ECO:0000256" key="1">
    <source>
        <dbReference type="ARBA" id="ARBA00022553"/>
    </source>
</evidence>
<accession>A0ABV6KYQ7</accession>
<organism evidence="3 4">
    <name type="scientific">Robertmurraya beringensis</name>
    <dbReference type="NCBI Taxonomy" id="641660"/>
    <lineage>
        <taxon>Bacteria</taxon>
        <taxon>Bacillati</taxon>
        <taxon>Bacillota</taxon>
        <taxon>Bacilli</taxon>
        <taxon>Bacillales</taxon>
        <taxon>Bacillaceae</taxon>
        <taxon>Robertmurraya</taxon>
    </lineage>
</organism>
<dbReference type="PROSITE" id="PS50801">
    <property type="entry name" value="STAS"/>
    <property type="match status" value="1"/>
</dbReference>
<dbReference type="SUPFAM" id="SSF52091">
    <property type="entry name" value="SpoIIaa-like"/>
    <property type="match status" value="1"/>
</dbReference>
<sequence>MHRNKELHKFLLDKSWQLTEDWYASLDKSDPAGVYSSKDPEVIENLKQQNYRFHLQLCEIFIKDEEQFTQDIQNWILEIVKDEPHFQTPNHFTLREFFRVQDQYLDFLQEFATIHEGTYDRHSINVWNRMIIKAFKLVMLRLVEELNEYTESRLRAQQELINELASPVIAIDNNAALLPLTGEIDTNRSRFIIENTLLQCSSKGITVLFIDLSGVVMIDTMVAHKLFQLIEALDLIGVNTVLSGLRPEIAQTSVQLGLNFNKVKIVSTLAKALATAKLVTDTLRGQITGICLPEMDSFKTTSSKGSGFLYDNKKDVMISNKIVLSH</sequence>
<proteinExistence type="predicted"/>
<evidence type="ECO:0000259" key="2">
    <source>
        <dbReference type="PROSITE" id="PS50801"/>
    </source>
</evidence>
<gene>
    <name evidence="3" type="ORF">ACFFHF_23340</name>
</gene>
<dbReference type="InterPro" id="IPR051932">
    <property type="entry name" value="Bact_StressResp_Reg"/>
</dbReference>
<protein>
    <submittedName>
        <fullName evidence="3">STAS domain-containing protein</fullName>
    </submittedName>
</protein>
<comment type="caution">
    <text evidence="3">The sequence shown here is derived from an EMBL/GenBank/DDBJ whole genome shotgun (WGS) entry which is preliminary data.</text>
</comment>
<dbReference type="CDD" id="cd07041">
    <property type="entry name" value="STAS_RsbR_RsbS_like"/>
    <property type="match status" value="1"/>
</dbReference>
<dbReference type="RefSeq" id="WP_377059176.1">
    <property type="nucleotide sequence ID" value="NZ_JBHLUU010000127.1"/>
</dbReference>
<dbReference type="EMBL" id="JBHLUU010000127">
    <property type="protein sequence ID" value="MFC0478127.1"/>
    <property type="molecule type" value="Genomic_DNA"/>
</dbReference>
<keyword evidence="1" id="KW-0597">Phosphoprotein</keyword>
<dbReference type="PANTHER" id="PTHR33745:SF3">
    <property type="entry name" value="RSBT CO-ANTAGONIST PROTEIN RSBRC"/>
    <property type="match status" value="1"/>
</dbReference>
<evidence type="ECO:0000313" key="4">
    <source>
        <dbReference type="Proteomes" id="UP001589738"/>
    </source>
</evidence>
<evidence type="ECO:0000313" key="3">
    <source>
        <dbReference type="EMBL" id="MFC0478127.1"/>
    </source>
</evidence>
<reference evidence="3 4" key="1">
    <citation type="submission" date="2024-09" db="EMBL/GenBank/DDBJ databases">
        <authorList>
            <person name="Sun Q."/>
            <person name="Mori K."/>
        </authorList>
    </citation>
    <scope>NUCLEOTIDE SEQUENCE [LARGE SCALE GENOMIC DNA]</scope>
    <source>
        <strain evidence="3 4">CGMCC 1.9126</strain>
    </source>
</reference>
<dbReference type="Gene3D" id="3.30.750.24">
    <property type="entry name" value="STAS domain"/>
    <property type="match status" value="1"/>
</dbReference>
<dbReference type="InterPro" id="IPR036513">
    <property type="entry name" value="STAS_dom_sf"/>
</dbReference>